<feature type="non-terminal residue" evidence="2">
    <location>
        <position position="83"/>
    </location>
</feature>
<evidence type="ECO:0000313" key="2">
    <source>
        <dbReference type="EMBL" id="GFC69647.1"/>
    </source>
</evidence>
<feature type="compositionally biased region" description="Basic and acidic residues" evidence="1">
    <location>
        <begin position="1"/>
        <end position="11"/>
    </location>
</feature>
<accession>A0A699QHR1</accession>
<comment type="caution">
    <text evidence="2">The sequence shown here is derived from an EMBL/GenBank/DDBJ whole genome shotgun (WGS) entry which is preliminary data.</text>
</comment>
<feature type="region of interest" description="Disordered" evidence="1">
    <location>
        <begin position="1"/>
        <end position="83"/>
    </location>
</feature>
<proteinExistence type="predicted"/>
<feature type="compositionally biased region" description="Acidic residues" evidence="1">
    <location>
        <begin position="12"/>
        <end position="23"/>
    </location>
</feature>
<name>A0A699QHR1_TANCI</name>
<organism evidence="2">
    <name type="scientific">Tanacetum cinerariifolium</name>
    <name type="common">Dalmatian daisy</name>
    <name type="synonym">Chrysanthemum cinerariifolium</name>
    <dbReference type="NCBI Taxonomy" id="118510"/>
    <lineage>
        <taxon>Eukaryota</taxon>
        <taxon>Viridiplantae</taxon>
        <taxon>Streptophyta</taxon>
        <taxon>Embryophyta</taxon>
        <taxon>Tracheophyta</taxon>
        <taxon>Spermatophyta</taxon>
        <taxon>Magnoliopsida</taxon>
        <taxon>eudicotyledons</taxon>
        <taxon>Gunneridae</taxon>
        <taxon>Pentapetalae</taxon>
        <taxon>asterids</taxon>
        <taxon>campanulids</taxon>
        <taxon>Asterales</taxon>
        <taxon>Asteraceae</taxon>
        <taxon>Asteroideae</taxon>
        <taxon>Anthemideae</taxon>
        <taxon>Anthemidinae</taxon>
        <taxon>Tanacetum</taxon>
    </lineage>
</organism>
<reference evidence="2" key="1">
    <citation type="journal article" date="2019" name="Sci. Rep.">
        <title>Draft genome of Tanacetum cinerariifolium, the natural source of mosquito coil.</title>
        <authorList>
            <person name="Yamashiro T."/>
            <person name="Shiraishi A."/>
            <person name="Satake H."/>
            <person name="Nakayama K."/>
        </authorList>
    </citation>
    <scope>NUCLEOTIDE SEQUENCE</scope>
</reference>
<evidence type="ECO:0000256" key="1">
    <source>
        <dbReference type="SAM" id="MobiDB-lite"/>
    </source>
</evidence>
<dbReference type="EMBL" id="BKCJ011025435">
    <property type="protein sequence ID" value="GFC69647.1"/>
    <property type="molecule type" value="Genomic_DNA"/>
</dbReference>
<protein>
    <submittedName>
        <fullName evidence="2">Uncharacterized protein</fullName>
    </submittedName>
</protein>
<sequence length="83" mass="9124">MLVVREPKEQGDVEELGNDDNAAEEPVTVVLEDDVEDQSIPSPTLPTPPPQQPPDIPSTSQGRMIDELDKDEGVVLMNEKEET</sequence>
<feature type="compositionally biased region" description="Pro residues" evidence="1">
    <location>
        <begin position="43"/>
        <end position="56"/>
    </location>
</feature>
<feature type="compositionally biased region" description="Basic and acidic residues" evidence="1">
    <location>
        <begin position="64"/>
        <end position="83"/>
    </location>
</feature>
<gene>
    <name evidence="2" type="ORF">Tci_841617</name>
</gene>
<dbReference type="AlphaFoldDB" id="A0A699QHR1"/>